<dbReference type="SUPFAM" id="SSF46548">
    <property type="entry name" value="alpha-helical ferredoxin"/>
    <property type="match status" value="1"/>
</dbReference>
<keyword evidence="2" id="KW-0408">Iron</keyword>
<dbReference type="AlphaFoldDB" id="A0A6N3F234"/>
<feature type="domain" description="4Fe-4S ferredoxin-type" evidence="4">
    <location>
        <begin position="209"/>
        <end position="241"/>
    </location>
</feature>
<dbReference type="EMBL" id="CACRUE010000039">
    <property type="protein sequence ID" value="VYU46065.1"/>
    <property type="molecule type" value="Genomic_DNA"/>
</dbReference>
<accession>A0A6N3F234</accession>
<keyword evidence="1" id="KW-0479">Metal-binding</keyword>
<evidence type="ECO:0000256" key="2">
    <source>
        <dbReference type="ARBA" id="ARBA00023004"/>
    </source>
</evidence>
<dbReference type="NCBIfam" id="TIGR02910">
    <property type="entry name" value="sulfite_red_A"/>
    <property type="match status" value="1"/>
</dbReference>
<evidence type="ECO:0000313" key="5">
    <source>
        <dbReference type="EMBL" id="VYU46065.1"/>
    </source>
</evidence>
<dbReference type="GO" id="GO:0051536">
    <property type="term" value="F:iron-sulfur cluster binding"/>
    <property type="evidence" value="ECO:0007669"/>
    <property type="project" value="UniProtKB-KW"/>
</dbReference>
<gene>
    <name evidence="5" type="primary">asrA</name>
    <name evidence="5" type="ORF">IBLFYP30_02771</name>
</gene>
<evidence type="ECO:0000256" key="1">
    <source>
        <dbReference type="ARBA" id="ARBA00022723"/>
    </source>
</evidence>
<reference evidence="5" key="1">
    <citation type="submission" date="2019-11" db="EMBL/GenBank/DDBJ databases">
        <authorList>
            <person name="Feng L."/>
        </authorList>
    </citation>
    <scope>NUCLEOTIDE SEQUENCE</scope>
    <source>
        <strain evidence="5">IbartlettiiLFYP30</strain>
    </source>
</reference>
<dbReference type="InterPro" id="IPR014259">
    <property type="entry name" value="Sulphite_reductase_A"/>
</dbReference>
<dbReference type="PANTHER" id="PTHR40447:SF1">
    <property type="entry name" value="ANAEROBIC SULFITE REDUCTASE SUBUNIT A"/>
    <property type="match status" value="1"/>
</dbReference>
<keyword evidence="3" id="KW-0411">Iron-sulfur</keyword>
<dbReference type="GO" id="GO:0046872">
    <property type="term" value="F:metal ion binding"/>
    <property type="evidence" value="ECO:0007669"/>
    <property type="project" value="UniProtKB-KW"/>
</dbReference>
<dbReference type="PROSITE" id="PS51379">
    <property type="entry name" value="4FE4S_FER_2"/>
    <property type="match status" value="2"/>
</dbReference>
<organism evidence="5">
    <name type="scientific">Intestinibacter bartlettii</name>
    <dbReference type="NCBI Taxonomy" id="261299"/>
    <lineage>
        <taxon>Bacteria</taxon>
        <taxon>Bacillati</taxon>
        <taxon>Bacillota</taxon>
        <taxon>Clostridia</taxon>
        <taxon>Peptostreptococcales</taxon>
        <taxon>Peptostreptococcaceae</taxon>
        <taxon>Intestinibacter</taxon>
    </lineage>
</organism>
<dbReference type="InterPro" id="IPR017900">
    <property type="entry name" value="4Fe4S_Fe_S_CS"/>
</dbReference>
<dbReference type="InterPro" id="IPR009051">
    <property type="entry name" value="Helical_ferredxn"/>
</dbReference>
<protein>
    <submittedName>
        <fullName evidence="5">Anaerobic sulfite reductase subunit A</fullName>
    </submittedName>
</protein>
<evidence type="ECO:0000259" key="4">
    <source>
        <dbReference type="PROSITE" id="PS51379"/>
    </source>
</evidence>
<dbReference type="InterPro" id="IPR017896">
    <property type="entry name" value="4Fe4S_Fe-S-bd"/>
</dbReference>
<dbReference type="PROSITE" id="PS00198">
    <property type="entry name" value="4FE4S_FER_1"/>
    <property type="match status" value="2"/>
</dbReference>
<evidence type="ECO:0000256" key="3">
    <source>
        <dbReference type="ARBA" id="ARBA00023014"/>
    </source>
</evidence>
<name>A0A6N3F234_9FIRM</name>
<dbReference type="RefSeq" id="WP_024038425.1">
    <property type="nucleotide sequence ID" value="NZ_CACRUE010000039.1"/>
</dbReference>
<dbReference type="Gene3D" id="1.10.1060.10">
    <property type="entry name" value="Alpha-helical ferredoxin"/>
    <property type="match status" value="1"/>
</dbReference>
<feature type="domain" description="4Fe-4S ferredoxin-type" evidence="4">
    <location>
        <begin position="292"/>
        <end position="320"/>
    </location>
</feature>
<dbReference type="PANTHER" id="PTHR40447">
    <property type="entry name" value="ANAEROBIC SULFITE REDUCTASE SUBUNIT A"/>
    <property type="match status" value="1"/>
</dbReference>
<proteinExistence type="predicted"/>
<dbReference type="Pfam" id="PF17179">
    <property type="entry name" value="Fer4_22"/>
    <property type="match status" value="1"/>
</dbReference>
<sequence>MKLKLNYECFDKGLEKLSQEYKIFAPVVLEYKGTYSDTPSIRYKEVKKFEDMEFALKSHFSPKEVMLPINEILLYFTQDEYSEAKVEEEKVLIFMRACDINAVKRVDEIYLRNGEEDYYYKRRRDKVKFVLVGCRESFRNCFCVSMNSNKTEDYAMALNIRDNELYIDIKDEDLNVFDGQSEEFEVDYVKENYIKVEIPENIDPIKVSKAPIWEEFNARCISCGRCNFVCPTCTCFTMQDIFYKENKNVGERRRVWASCQVDGFTDIAGGHSFRNSKGDRLRFKAMHKVYDFNKRFGYQMCVGCGRCDDNCPQYISFSTTIDKINDFLKGDE</sequence>